<evidence type="ECO:0000313" key="3">
    <source>
        <dbReference type="EMBL" id="CAC5393389.1"/>
    </source>
</evidence>
<organism evidence="3 4">
    <name type="scientific">Mytilus coruscus</name>
    <name type="common">Sea mussel</name>
    <dbReference type="NCBI Taxonomy" id="42192"/>
    <lineage>
        <taxon>Eukaryota</taxon>
        <taxon>Metazoa</taxon>
        <taxon>Spiralia</taxon>
        <taxon>Lophotrochozoa</taxon>
        <taxon>Mollusca</taxon>
        <taxon>Bivalvia</taxon>
        <taxon>Autobranchia</taxon>
        <taxon>Pteriomorphia</taxon>
        <taxon>Mytilida</taxon>
        <taxon>Mytiloidea</taxon>
        <taxon>Mytilidae</taxon>
        <taxon>Mytilinae</taxon>
        <taxon>Mytilus</taxon>
    </lineage>
</organism>
<accession>A0A6J8CDS2</accession>
<dbReference type="InterPro" id="IPR001245">
    <property type="entry name" value="Ser-Thr/Tyr_kinase_cat_dom"/>
</dbReference>
<dbReference type="GO" id="GO:0005524">
    <property type="term" value="F:ATP binding"/>
    <property type="evidence" value="ECO:0007669"/>
    <property type="project" value="InterPro"/>
</dbReference>
<dbReference type="GO" id="GO:0004672">
    <property type="term" value="F:protein kinase activity"/>
    <property type="evidence" value="ECO:0007669"/>
    <property type="project" value="InterPro"/>
</dbReference>
<dbReference type="PANTHER" id="PTHR26392:SF92">
    <property type="entry name" value="PROTEIN KINASE DOMAIN-CONTAINING PROTEIN"/>
    <property type="match status" value="1"/>
</dbReference>
<evidence type="ECO:0000259" key="2">
    <source>
        <dbReference type="PROSITE" id="PS50011"/>
    </source>
</evidence>
<keyword evidence="1" id="KW-1133">Transmembrane helix</keyword>
<dbReference type="PROSITE" id="PS50011">
    <property type="entry name" value="PROTEIN_KINASE_DOM"/>
    <property type="match status" value="1"/>
</dbReference>
<proteinExistence type="predicted"/>
<dbReference type="InterPro" id="IPR000719">
    <property type="entry name" value="Prot_kinase_dom"/>
</dbReference>
<keyword evidence="1" id="KW-0472">Membrane</keyword>
<keyword evidence="4" id="KW-1185">Reference proteome</keyword>
<reference evidence="3 4" key="1">
    <citation type="submission" date="2020-06" db="EMBL/GenBank/DDBJ databases">
        <authorList>
            <person name="Li R."/>
            <person name="Bekaert M."/>
        </authorList>
    </citation>
    <scope>NUCLEOTIDE SEQUENCE [LARGE SCALE GENOMIC DNA]</scope>
    <source>
        <strain evidence="4">wild</strain>
    </source>
</reference>
<name>A0A6J8CDS2_MYTCO</name>
<dbReference type="OrthoDB" id="415825at2759"/>
<evidence type="ECO:0000256" key="1">
    <source>
        <dbReference type="SAM" id="Phobius"/>
    </source>
</evidence>
<sequence>MTSKFYEKGRYVKGKCVNVCKKEERFITDTFTVNDCVKLQKTLHEMAEQKCHDICANIFKHLLDKKNFPKMFDWTENDLPDGGSMEDIESAIDVQIRAKVSAEIMSKMKYIEIESLSEFVKSLFELQQHAIGKECGELDRVFQGETDVTFTFDKHETEPLFFYPNRSFTFEEKTVAVVSSPIWVPAVVLVGAVGIIIIPTFMVIKKYTNRRENMKKVADDVIPKRIAAGELLIKNIERDIRPPCEIRNQCHRVEIEIMPIYGRIIVAYTDLFKEKLIPLSEVRTSLLESINVWQAEIRLEELWIPVHVSTITYATGYNDKYAELAEINLLRCALVLANSRDDVTIDSILSLPLVPIPVSLFPEDGTMRKSCKSDLIKGNEAKLSSCGITGNIARRTIEGVPVVRAPEFYLESSYCGCESDIFQFGIVIWEAWYRKHAFCERDWTLKTTYDDFIKSLVKGERPLFLEPSPQPLLVNLAKSCWQSDPNVRHSAERVFNELGKNCIYL</sequence>
<evidence type="ECO:0000313" key="4">
    <source>
        <dbReference type="Proteomes" id="UP000507470"/>
    </source>
</evidence>
<keyword evidence="1" id="KW-0812">Transmembrane</keyword>
<gene>
    <name evidence="3" type="ORF">MCOR_28258</name>
</gene>
<dbReference type="InterPro" id="IPR011009">
    <property type="entry name" value="Kinase-like_dom_sf"/>
</dbReference>
<feature type="domain" description="Protein kinase" evidence="2">
    <location>
        <begin position="182"/>
        <end position="505"/>
    </location>
</feature>
<dbReference type="EMBL" id="CACVKT020005176">
    <property type="protein sequence ID" value="CAC5393389.1"/>
    <property type="molecule type" value="Genomic_DNA"/>
</dbReference>
<dbReference type="SUPFAM" id="SSF56112">
    <property type="entry name" value="Protein kinase-like (PK-like)"/>
    <property type="match status" value="1"/>
</dbReference>
<protein>
    <recommendedName>
        <fullName evidence="2">Protein kinase domain-containing protein</fullName>
    </recommendedName>
</protein>
<dbReference type="Proteomes" id="UP000507470">
    <property type="component" value="Unassembled WGS sequence"/>
</dbReference>
<dbReference type="PANTHER" id="PTHR26392">
    <property type="entry name" value="MITOGEN-ACTIVATED PROTEIN KINASE KINASE KINASE 7-RELATED"/>
    <property type="match status" value="1"/>
</dbReference>
<dbReference type="Pfam" id="PF07714">
    <property type="entry name" value="PK_Tyr_Ser-Thr"/>
    <property type="match status" value="1"/>
</dbReference>
<feature type="transmembrane region" description="Helical" evidence="1">
    <location>
        <begin position="182"/>
        <end position="204"/>
    </location>
</feature>
<dbReference type="Gene3D" id="1.10.510.10">
    <property type="entry name" value="Transferase(Phosphotransferase) domain 1"/>
    <property type="match status" value="1"/>
</dbReference>
<dbReference type="AlphaFoldDB" id="A0A6J8CDS2"/>